<evidence type="ECO:0000256" key="6">
    <source>
        <dbReference type="RuleBase" id="RU003557"/>
    </source>
</evidence>
<keyword evidence="3 6" id="KW-0808">Transferase</keyword>
<dbReference type="InterPro" id="IPR020616">
    <property type="entry name" value="Thiolase_N"/>
</dbReference>
<evidence type="ECO:0000256" key="5">
    <source>
        <dbReference type="ARBA" id="ARBA00030755"/>
    </source>
</evidence>
<dbReference type="InterPro" id="IPR016039">
    <property type="entry name" value="Thiolase-like"/>
</dbReference>
<proteinExistence type="inferred from homology"/>
<comment type="similarity">
    <text evidence="1 6">Belongs to the thiolase-like superfamily. Thiolase family.</text>
</comment>
<keyword evidence="4 6" id="KW-0012">Acyltransferase</keyword>
<evidence type="ECO:0000313" key="10">
    <source>
        <dbReference type="Proteomes" id="UP001060164"/>
    </source>
</evidence>
<keyword evidence="10" id="KW-1185">Reference proteome</keyword>
<dbReference type="Pfam" id="PF02803">
    <property type="entry name" value="Thiolase_C"/>
    <property type="match status" value="1"/>
</dbReference>
<evidence type="ECO:0000256" key="1">
    <source>
        <dbReference type="ARBA" id="ARBA00010982"/>
    </source>
</evidence>
<dbReference type="PROSITE" id="PS00099">
    <property type="entry name" value="THIOLASE_3"/>
    <property type="match status" value="1"/>
</dbReference>
<dbReference type="NCBIfam" id="TIGR01930">
    <property type="entry name" value="AcCoA-C-Actrans"/>
    <property type="match status" value="1"/>
</dbReference>
<gene>
    <name evidence="9" type="ORF">NQ502_13965</name>
</gene>
<dbReference type="InterPro" id="IPR020610">
    <property type="entry name" value="Thiolase_AS"/>
</dbReference>
<dbReference type="SUPFAM" id="SSF53901">
    <property type="entry name" value="Thiolase-like"/>
    <property type="match status" value="2"/>
</dbReference>
<evidence type="ECO:0000256" key="4">
    <source>
        <dbReference type="ARBA" id="ARBA00023315"/>
    </source>
</evidence>
<protein>
    <recommendedName>
        <fullName evidence="2">acetyl-CoA C-acetyltransferase</fullName>
        <ecNumber evidence="2">2.3.1.9</ecNumber>
    </recommendedName>
    <alternativeName>
        <fullName evidence="5">Acetoacetyl-CoA thiolase</fullName>
    </alternativeName>
</protein>
<evidence type="ECO:0000313" key="9">
    <source>
        <dbReference type="EMBL" id="UWP58480.1"/>
    </source>
</evidence>
<accession>A0ABY5VD93</accession>
<dbReference type="PROSITE" id="PS00098">
    <property type="entry name" value="THIOLASE_1"/>
    <property type="match status" value="1"/>
</dbReference>
<evidence type="ECO:0000259" key="8">
    <source>
        <dbReference type="Pfam" id="PF02803"/>
    </source>
</evidence>
<evidence type="ECO:0000259" key="7">
    <source>
        <dbReference type="Pfam" id="PF00108"/>
    </source>
</evidence>
<feature type="domain" description="Thiolase C-terminal" evidence="8">
    <location>
        <begin position="271"/>
        <end position="393"/>
    </location>
</feature>
<dbReference type="InterPro" id="IPR020615">
    <property type="entry name" value="Thiolase_acyl_enz_int_AS"/>
</dbReference>
<name>A0ABY5VD93_9FIRM</name>
<dbReference type="RefSeq" id="WP_028528798.1">
    <property type="nucleotide sequence ID" value="NZ_CABLBR010000015.1"/>
</dbReference>
<dbReference type="Pfam" id="PF00108">
    <property type="entry name" value="Thiolase_N"/>
    <property type="match status" value="1"/>
</dbReference>
<evidence type="ECO:0000256" key="3">
    <source>
        <dbReference type="ARBA" id="ARBA00022679"/>
    </source>
</evidence>
<dbReference type="InterPro" id="IPR020617">
    <property type="entry name" value="Thiolase_C"/>
</dbReference>
<reference evidence="9" key="1">
    <citation type="journal article" date="2022" name="Cell">
        <title>Design, construction, and in vivo augmentation of a complex gut microbiome.</title>
        <authorList>
            <person name="Cheng A.G."/>
            <person name="Ho P.Y."/>
            <person name="Aranda-Diaz A."/>
            <person name="Jain S."/>
            <person name="Yu F.B."/>
            <person name="Meng X."/>
            <person name="Wang M."/>
            <person name="Iakiviak M."/>
            <person name="Nagashima K."/>
            <person name="Zhao A."/>
            <person name="Murugkar P."/>
            <person name="Patil A."/>
            <person name="Atabakhsh K."/>
            <person name="Weakley A."/>
            <person name="Yan J."/>
            <person name="Brumbaugh A.R."/>
            <person name="Higginbottom S."/>
            <person name="Dimas A."/>
            <person name="Shiver A.L."/>
            <person name="Deutschbauer A."/>
            <person name="Neff N."/>
            <person name="Sonnenburg J.L."/>
            <person name="Huang K.C."/>
            <person name="Fischbach M.A."/>
        </authorList>
    </citation>
    <scope>NUCLEOTIDE SEQUENCE</scope>
    <source>
        <strain evidence="9">DSM 19829</strain>
    </source>
</reference>
<dbReference type="EC" id="2.3.1.9" evidence="2"/>
<organism evidence="9 10">
    <name type="scientific">Ruminococcus gauvreauii</name>
    <dbReference type="NCBI Taxonomy" id="438033"/>
    <lineage>
        <taxon>Bacteria</taxon>
        <taxon>Bacillati</taxon>
        <taxon>Bacillota</taxon>
        <taxon>Clostridia</taxon>
        <taxon>Eubacteriales</taxon>
        <taxon>Oscillospiraceae</taxon>
        <taxon>Ruminococcus</taxon>
    </lineage>
</organism>
<dbReference type="PANTHER" id="PTHR18919">
    <property type="entry name" value="ACETYL-COA C-ACYLTRANSFERASE"/>
    <property type="match status" value="1"/>
</dbReference>
<dbReference type="PROSITE" id="PS00737">
    <property type="entry name" value="THIOLASE_2"/>
    <property type="match status" value="1"/>
</dbReference>
<feature type="domain" description="Thiolase N-terminal" evidence="7">
    <location>
        <begin position="5"/>
        <end position="263"/>
    </location>
</feature>
<dbReference type="InterPro" id="IPR020613">
    <property type="entry name" value="Thiolase_CS"/>
</dbReference>
<sequence>MTDNVYVIGACRTAIGSFLGTLKGVTAVELGTHVLKEAIKRAGISPDQIDQVILGNVLQAGQGQNPARQVTVSAGLPIEVPALTVNKVCGSGLNTIALSAALIKAGEADCIAAGGMESMSGAPYLLPGLREGQRMGDGITVDSMVHEGLWDAFNDYHMGVTAENVAEQYQITREEQDAFALDSQMKAKAASESGKFREEIVPISIPQRKGDDIVFQQDEHIRPNTSAEQLARLRPAFKPGGTVTAGNASGINDAACIMLVVSEKFVKENQLKPLAKVACSASCGIDPKIMGLGPVPTIKKLLKKSELKIDDIDLFEVNEAFASQSIGVLRDLKIPAHKVNVNGGAIALGHPIGASGARIAATLLYEMRRSDKRFGVASLCIGGGMGEAVLFERDSMCR</sequence>
<dbReference type="Gene3D" id="3.40.47.10">
    <property type="match status" value="2"/>
</dbReference>
<dbReference type="PANTHER" id="PTHR18919:SF107">
    <property type="entry name" value="ACETYL-COA ACETYLTRANSFERASE, CYTOSOLIC"/>
    <property type="match status" value="1"/>
</dbReference>
<dbReference type="CDD" id="cd00751">
    <property type="entry name" value="thiolase"/>
    <property type="match status" value="1"/>
</dbReference>
<dbReference type="EMBL" id="CP102290">
    <property type="protein sequence ID" value="UWP58480.1"/>
    <property type="molecule type" value="Genomic_DNA"/>
</dbReference>
<dbReference type="Proteomes" id="UP001060164">
    <property type="component" value="Chromosome"/>
</dbReference>
<dbReference type="InterPro" id="IPR002155">
    <property type="entry name" value="Thiolase"/>
</dbReference>
<dbReference type="PIRSF" id="PIRSF000429">
    <property type="entry name" value="Ac-CoA_Ac_transf"/>
    <property type="match status" value="1"/>
</dbReference>
<evidence type="ECO:0000256" key="2">
    <source>
        <dbReference type="ARBA" id="ARBA00012705"/>
    </source>
</evidence>